<evidence type="ECO:0000259" key="4">
    <source>
        <dbReference type="PROSITE" id="PS51294"/>
    </source>
</evidence>
<feature type="domain" description="HTH myb-type" evidence="4">
    <location>
        <begin position="19"/>
        <end position="92"/>
    </location>
</feature>
<keyword evidence="1" id="KW-0238">DNA-binding</keyword>
<dbReference type="Gene3D" id="1.10.10.60">
    <property type="entry name" value="Homeodomain-like"/>
    <property type="match status" value="1"/>
</dbReference>
<dbReference type="SUPFAM" id="SSF46689">
    <property type="entry name" value="Homeodomain-like"/>
    <property type="match status" value="1"/>
</dbReference>
<evidence type="ECO:0000256" key="1">
    <source>
        <dbReference type="ARBA" id="ARBA00023125"/>
    </source>
</evidence>
<dbReference type="EMBL" id="RWGY01000011">
    <property type="protein sequence ID" value="TVU32618.1"/>
    <property type="molecule type" value="Genomic_DNA"/>
</dbReference>
<evidence type="ECO:0000313" key="5">
    <source>
        <dbReference type="EMBL" id="TVU32618.1"/>
    </source>
</evidence>
<dbReference type="PANTHER" id="PTHR45614:SF109">
    <property type="match status" value="1"/>
</dbReference>
<reference evidence="5 6" key="1">
    <citation type="journal article" date="2019" name="Sci. Rep.">
        <title>A high-quality genome of Eragrostis curvula grass provides insights into Poaceae evolution and supports new strategies to enhance forage quality.</title>
        <authorList>
            <person name="Carballo J."/>
            <person name="Santos B.A.C.M."/>
            <person name="Zappacosta D."/>
            <person name="Garbus I."/>
            <person name="Selva J.P."/>
            <person name="Gallo C.A."/>
            <person name="Diaz A."/>
            <person name="Albertini E."/>
            <person name="Caccamo M."/>
            <person name="Echenique V."/>
        </authorList>
    </citation>
    <scope>NUCLEOTIDE SEQUENCE [LARGE SCALE GENOMIC DNA]</scope>
    <source>
        <strain evidence="6">cv. Victoria</strain>
        <tissue evidence="5">Leaf</tissue>
    </source>
</reference>
<feature type="non-terminal residue" evidence="5">
    <location>
        <position position="1"/>
    </location>
</feature>
<dbReference type="Pfam" id="PF00249">
    <property type="entry name" value="Myb_DNA-binding"/>
    <property type="match status" value="1"/>
</dbReference>
<keyword evidence="6" id="KW-1185">Reference proteome</keyword>
<dbReference type="Proteomes" id="UP000324897">
    <property type="component" value="Chromosome 1"/>
</dbReference>
<gene>
    <name evidence="5" type="ORF">EJB05_24356</name>
</gene>
<evidence type="ECO:0000256" key="2">
    <source>
        <dbReference type="SAM" id="MobiDB-lite"/>
    </source>
</evidence>
<dbReference type="InterPro" id="IPR001005">
    <property type="entry name" value="SANT/Myb"/>
</dbReference>
<evidence type="ECO:0000259" key="3">
    <source>
        <dbReference type="PROSITE" id="PS50090"/>
    </source>
</evidence>
<dbReference type="InterPro" id="IPR009057">
    <property type="entry name" value="Homeodomain-like_sf"/>
</dbReference>
<dbReference type="GO" id="GO:0000978">
    <property type="term" value="F:RNA polymerase II cis-regulatory region sequence-specific DNA binding"/>
    <property type="evidence" value="ECO:0007669"/>
    <property type="project" value="TreeGrafter"/>
</dbReference>
<organism evidence="5 6">
    <name type="scientific">Eragrostis curvula</name>
    <name type="common">weeping love grass</name>
    <dbReference type="NCBI Taxonomy" id="38414"/>
    <lineage>
        <taxon>Eukaryota</taxon>
        <taxon>Viridiplantae</taxon>
        <taxon>Streptophyta</taxon>
        <taxon>Embryophyta</taxon>
        <taxon>Tracheophyta</taxon>
        <taxon>Spermatophyta</taxon>
        <taxon>Magnoliopsida</taxon>
        <taxon>Liliopsida</taxon>
        <taxon>Poales</taxon>
        <taxon>Poaceae</taxon>
        <taxon>PACMAD clade</taxon>
        <taxon>Chloridoideae</taxon>
        <taxon>Eragrostideae</taxon>
        <taxon>Eragrostidinae</taxon>
        <taxon>Eragrostis</taxon>
    </lineage>
</organism>
<dbReference type="AlphaFoldDB" id="A0A5J9VAF2"/>
<feature type="domain" description="Myb-like" evidence="3">
    <location>
        <begin position="19"/>
        <end position="88"/>
    </location>
</feature>
<dbReference type="GO" id="GO:0005634">
    <property type="term" value="C:nucleus"/>
    <property type="evidence" value="ECO:0007669"/>
    <property type="project" value="TreeGrafter"/>
</dbReference>
<comment type="caution">
    <text evidence="5">The sequence shown here is derived from an EMBL/GenBank/DDBJ whole genome shotgun (WGS) entry which is preliminary data.</text>
</comment>
<dbReference type="GO" id="GO:0000981">
    <property type="term" value="F:DNA-binding transcription factor activity, RNA polymerase II-specific"/>
    <property type="evidence" value="ECO:0007669"/>
    <property type="project" value="TreeGrafter"/>
</dbReference>
<dbReference type="Gramene" id="TVU32618">
    <property type="protein sequence ID" value="TVU32618"/>
    <property type="gene ID" value="EJB05_24356"/>
</dbReference>
<feature type="region of interest" description="Disordered" evidence="2">
    <location>
        <begin position="91"/>
        <end position="201"/>
    </location>
</feature>
<dbReference type="SMART" id="SM00717">
    <property type="entry name" value="SANT"/>
    <property type="match status" value="1"/>
</dbReference>
<dbReference type="PROSITE" id="PS50090">
    <property type="entry name" value="MYB_LIKE"/>
    <property type="match status" value="1"/>
</dbReference>
<dbReference type="OrthoDB" id="2143914at2759"/>
<proteinExistence type="predicted"/>
<evidence type="ECO:0000313" key="6">
    <source>
        <dbReference type="Proteomes" id="UP000324897"/>
    </source>
</evidence>
<dbReference type="InterPro" id="IPR050560">
    <property type="entry name" value="MYB_TF"/>
</dbReference>
<dbReference type="PROSITE" id="PS51294">
    <property type="entry name" value="HTH_MYB"/>
    <property type="match status" value="1"/>
</dbReference>
<protein>
    <submittedName>
        <fullName evidence="5">Uncharacterized protein</fullName>
    </submittedName>
</protein>
<sequence length="237" mass="25895">MRPRSGDGVPAGRWKVALNPAVNRQPWSEKDDITLINAHQIHGSKWCEMAKMYFPGSAHLTTVSLFKLVILCTPRTGKAIMNRWITLKNKKAKSDSVRGLPKGPSTNNSGQDSSSKVHVSSEMPVPKLEQGLAREVGRDPSTLNGNTSDSVHDFPSSEQNEEVTDSVAILRPNTDISPARNLISNSDHSDEICSSADSGSQEPHLANLADLLDMSYCESLLLIPPHSPEDGNDMQRM</sequence>
<dbReference type="PANTHER" id="PTHR45614">
    <property type="entry name" value="MYB PROTEIN-RELATED"/>
    <property type="match status" value="1"/>
</dbReference>
<name>A0A5J9VAF2_9POAL</name>
<dbReference type="CDD" id="cd00167">
    <property type="entry name" value="SANT"/>
    <property type="match status" value="1"/>
</dbReference>
<feature type="compositionally biased region" description="Polar residues" evidence="2">
    <location>
        <begin position="104"/>
        <end position="118"/>
    </location>
</feature>
<dbReference type="InterPro" id="IPR017930">
    <property type="entry name" value="Myb_dom"/>
</dbReference>
<accession>A0A5J9VAF2</accession>